<feature type="transmembrane region" description="Helical" evidence="7">
    <location>
        <begin position="99"/>
        <end position="121"/>
    </location>
</feature>
<comment type="subcellular location">
    <subcellularLocation>
        <location evidence="1">Membrane</location>
        <topology evidence="1">Multi-pass membrane protein</topology>
    </subcellularLocation>
</comment>
<dbReference type="EMBL" id="NCKW01002844">
    <property type="protein sequence ID" value="POM77201.1"/>
    <property type="molecule type" value="Genomic_DNA"/>
</dbReference>
<evidence type="ECO:0000256" key="1">
    <source>
        <dbReference type="ARBA" id="ARBA00004141"/>
    </source>
</evidence>
<accession>A0A2P4YHC5</accession>
<evidence type="ECO:0000256" key="6">
    <source>
        <dbReference type="SAM" id="MobiDB-lite"/>
    </source>
</evidence>
<keyword evidence="9" id="KW-1185">Reference proteome</keyword>
<evidence type="ECO:0000256" key="2">
    <source>
        <dbReference type="ARBA" id="ARBA00007262"/>
    </source>
</evidence>
<proteinExistence type="inferred from homology"/>
<reference evidence="8 9" key="1">
    <citation type="journal article" date="2017" name="Genome Biol. Evol.">
        <title>Phytophthora megakarya and P. palmivora, closely related causal agents of cacao black pod rot, underwent increases in genome sizes and gene numbers by different mechanisms.</title>
        <authorList>
            <person name="Ali S.S."/>
            <person name="Shao J."/>
            <person name="Lary D.J."/>
            <person name="Kronmiller B."/>
            <person name="Shen D."/>
            <person name="Strem M.D."/>
            <person name="Amoako-Attah I."/>
            <person name="Akrofi A.Y."/>
            <person name="Begoude B.A."/>
            <person name="Ten Hoopen G.M."/>
            <person name="Coulibaly K."/>
            <person name="Kebe B.I."/>
            <person name="Melnick R.L."/>
            <person name="Guiltinan M.J."/>
            <person name="Tyler B.M."/>
            <person name="Meinhardt L.W."/>
            <person name="Bailey B.A."/>
        </authorList>
    </citation>
    <scope>NUCLEOTIDE SEQUENCE [LARGE SCALE GENOMIC DNA]</scope>
    <source>
        <strain evidence="9">sbr112.9</strain>
    </source>
</reference>
<dbReference type="PANTHER" id="PTHR16932:SF18">
    <property type="entry name" value="INTERFERON, ALPHA-INDUCIBLE PROTEIN 27-LIKE 2"/>
    <property type="match status" value="1"/>
</dbReference>
<feature type="compositionally biased region" description="Low complexity" evidence="6">
    <location>
        <begin position="26"/>
        <end position="40"/>
    </location>
</feature>
<feature type="compositionally biased region" description="Polar residues" evidence="6">
    <location>
        <begin position="1"/>
        <end position="16"/>
    </location>
</feature>
<comment type="similarity">
    <text evidence="2">Belongs to the IFI6/IFI27 family.</text>
</comment>
<dbReference type="PANTHER" id="PTHR16932">
    <property type="entry name" value="INTERFERON ALPHA-INDUCIBLE PROTEIN 27"/>
    <property type="match status" value="1"/>
</dbReference>
<evidence type="ECO:0000256" key="5">
    <source>
        <dbReference type="ARBA" id="ARBA00023136"/>
    </source>
</evidence>
<dbReference type="Proteomes" id="UP000237271">
    <property type="component" value="Unassembled WGS sequence"/>
</dbReference>
<name>A0A2P4YHC5_9STRA</name>
<keyword evidence="5 7" id="KW-0472">Membrane</keyword>
<comment type="caution">
    <text evidence="8">The sequence shown here is derived from an EMBL/GenBank/DDBJ whole genome shotgun (WGS) entry which is preliminary data.</text>
</comment>
<gene>
    <name evidence="8" type="ORF">PHPALM_5448</name>
</gene>
<keyword evidence="4 7" id="KW-1133">Transmembrane helix</keyword>
<evidence type="ECO:0000313" key="8">
    <source>
        <dbReference type="EMBL" id="POM77201.1"/>
    </source>
</evidence>
<protein>
    <submittedName>
        <fullName evidence="8">Interferon alpha-inducible protein 27-like protein 2</fullName>
    </submittedName>
</protein>
<dbReference type="InterPro" id="IPR009311">
    <property type="entry name" value="IFI6/IFI27-like"/>
</dbReference>
<dbReference type="Gene3D" id="6.10.110.10">
    <property type="match status" value="1"/>
</dbReference>
<keyword evidence="3 7" id="KW-0812">Transmembrane</keyword>
<evidence type="ECO:0000256" key="3">
    <source>
        <dbReference type="ARBA" id="ARBA00022692"/>
    </source>
</evidence>
<dbReference type="Pfam" id="PF06140">
    <property type="entry name" value="Ifi-6-16"/>
    <property type="match status" value="1"/>
</dbReference>
<dbReference type="InterPro" id="IPR038213">
    <property type="entry name" value="IFI6/IFI27-like_sf"/>
</dbReference>
<dbReference type="AlphaFoldDB" id="A0A2P4YHC5"/>
<sequence length="171" mass="16933">MSKKAASSCNSATPSVATRDPEAEPSSSLSSGSSLFGSSLSSSSEIATSVTKMMPEVTTGIWGGSTAASLMSAAAVGDGGAVAIGSVVEVMQSVGAAGLATPVGLGLVAGGAAIGGAAFLVKSRLSGHRPKEGEEAVEGTIGDEDEHKGRWELIEISSESGMPNMHTFDDD</sequence>
<evidence type="ECO:0000313" key="9">
    <source>
        <dbReference type="Proteomes" id="UP000237271"/>
    </source>
</evidence>
<feature type="region of interest" description="Disordered" evidence="6">
    <location>
        <begin position="1"/>
        <end position="40"/>
    </location>
</feature>
<organism evidence="8 9">
    <name type="scientific">Phytophthora palmivora</name>
    <dbReference type="NCBI Taxonomy" id="4796"/>
    <lineage>
        <taxon>Eukaryota</taxon>
        <taxon>Sar</taxon>
        <taxon>Stramenopiles</taxon>
        <taxon>Oomycota</taxon>
        <taxon>Peronosporomycetes</taxon>
        <taxon>Peronosporales</taxon>
        <taxon>Peronosporaceae</taxon>
        <taxon>Phytophthora</taxon>
    </lineage>
</organism>
<dbReference type="GO" id="GO:0016020">
    <property type="term" value="C:membrane"/>
    <property type="evidence" value="ECO:0007669"/>
    <property type="project" value="UniProtKB-SubCell"/>
</dbReference>
<evidence type="ECO:0000256" key="4">
    <source>
        <dbReference type="ARBA" id="ARBA00022989"/>
    </source>
</evidence>
<evidence type="ECO:0000256" key="7">
    <source>
        <dbReference type="SAM" id="Phobius"/>
    </source>
</evidence>